<evidence type="ECO:0000256" key="3">
    <source>
        <dbReference type="ARBA" id="ARBA00022741"/>
    </source>
</evidence>
<keyword evidence="3 7" id="KW-0547">Nucleotide-binding</keyword>
<keyword evidence="2 7" id="KW-0479">Metal-binding</keyword>
<evidence type="ECO:0000256" key="8">
    <source>
        <dbReference type="RuleBase" id="RU363037"/>
    </source>
</evidence>
<proteinExistence type="inferred from homology"/>
<dbReference type="InterPro" id="IPR049940">
    <property type="entry name" value="GluQ/Sye"/>
</dbReference>
<keyword evidence="5 7" id="KW-0067">ATP-binding</keyword>
<dbReference type="PRINTS" id="PR00987">
    <property type="entry name" value="TRNASYNTHGLU"/>
</dbReference>
<dbReference type="InterPro" id="IPR000924">
    <property type="entry name" value="Glu/Gln-tRNA-synth"/>
</dbReference>
<evidence type="ECO:0000259" key="9">
    <source>
        <dbReference type="Pfam" id="PF00749"/>
    </source>
</evidence>
<feature type="binding site" evidence="7">
    <location>
        <position position="189"/>
    </location>
    <ligand>
        <name>L-glutamate</name>
        <dbReference type="ChEBI" id="CHEBI:29985"/>
    </ligand>
</feature>
<keyword evidence="4 7" id="KW-0862">Zinc</keyword>
<dbReference type="InterPro" id="IPR014729">
    <property type="entry name" value="Rossmann-like_a/b/a_fold"/>
</dbReference>
<keyword evidence="8" id="KW-0648">Protein biosynthesis</keyword>
<feature type="binding site" evidence="7">
    <location>
        <position position="171"/>
    </location>
    <ligand>
        <name>L-glutamate</name>
        <dbReference type="ChEBI" id="CHEBI:29985"/>
    </ligand>
</feature>
<keyword evidence="6 7" id="KW-0030">Aminoacyl-tRNA synthetase</keyword>
<reference evidence="10 11" key="2">
    <citation type="journal article" date="2016" name="Microb. Ecol.">
        <title>Genome Characteristics of a Novel Type I Methanotroph (Sn10-6) Isolated from a Flooded Indian Rice Field.</title>
        <authorList>
            <person name="Rahalkar M.C."/>
            <person name="Pandit P.S."/>
            <person name="Dhakephalkar P.K."/>
            <person name="Pore S."/>
            <person name="Arora P."/>
            <person name="Kapse N."/>
        </authorList>
    </citation>
    <scope>NUCLEOTIDE SEQUENCE [LARGE SCALE GENOMIC DNA]</scope>
    <source>
        <strain evidence="10 11">Sn10-6</strain>
    </source>
</reference>
<dbReference type="SUPFAM" id="SSF52374">
    <property type="entry name" value="Nucleotidylyl transferase"/>
    <property type="match status" value="1"/>
</dbReference>
<comment type="cofactor">
    <cofactor evidence="7">
        <name>Zn(2+)</name>
        <dbReference type="ChEBI" id="CHEBI:29105"/>
    </cofactor>
    <text evidence="7">Binds 1 zinc ion per subunit.</text>
</comment>
<dbReference type="PATRIC" id="fig|1632867.3.peg.399"/>
<evidence type="ECO:0000313" key="10">
    <source>
        <dbReference type="EMBL" id="KJV06407.1"/>
    </source>
</evidence>
<dbReference type="GO" id="GO:0005829">
    <property type="term" value="C:cytosol"/>
    <property type="evidence" value="ECO:0007669"/>
    <property type="project" value="TreeGrafter"/>
</dbReference>
<comment type="similarity">
    <text evidence="7">Belongs to the class-I aminoacyl-tRNA synthetase family. GluQ subfamily.</text>
</comment>
<feature type="binding site" evidence="7">
    <location>
        <position position="117"/>
    </location>
    <ligand>
        <name>Zn(2+)</name>
        <dbReference type="ChEBI" id="CHEBI:29105"/>
    </ligand>
</feature>
<gene>
    <name evidence="7" type="primary">gluQ</name>
    <name evidence="10" type="ORF">VZ94_11335</name>
</gene>
<reference evidence="11" key="1">
    <citation type="submission" date="2015-03" db="EMBL/GenBank/DDBJ databases">
        <title>Draft genome sequence of a novel methanotroph (Sn10-6) isolated from flooded ricefield rhizosphere in India.</title>
        <authorList>
            <person name="Pandit P.S."/>
            <person name="Pore S.D."/>
            <person name="Arora P."/>
            <person name="Kapse N.G."/>
            <person name="Dhakephalkar P.K."/>
            <person name="Rahalkar M.C."/>
        </authorList>
    </citation>
    <scope>NUCLEOTIDE SEQUENCE [LARGE SCALE GENOMIC DNA]</scope>
    <source>
        <strain evidence="11">Sn10-6</strain>
    </source>
</reference>
<evidence type="ECO:0000256" key="5">
    <source>
        <dbReference type="ARBA" id="ARBA00022840"/>
    </source>
</evidence>
<evidence type="ECO:0000256" key="2">
    <source>
        <dbReference type="ARBA" id="ARBA00022723"/>
    </source>
</evidence>
<dbReference type="PANTHER" id="PTHR43311:SF1">
    <property type="entry name" value="GLUTAMYL-Q TRNA(ASP) SYNTHETASE"/>
    <property type="match status" value="1"/>
</dbReference>
<keyword evidence="11" id="KW-1185">Reference proteome</keyword>
<dbReference type="GO" id="GO:0005524">
    <property type="term" value="F:ATP binding"/>
    <property type="evidence" value="ECO:0007669"/>
    <property type="project" value="UniProtKB-KW"/>
</dbReference>
<dbReference type="AlphaFoldDB" id="A0A0F3IIB2"/>
<dbReference type="InterPro" id="IPR020058">
    <property type="entry name" value="Glu/Gln-tRNA-synth_Ib_cat-dom"/>
</dbReference>
<organism evidence="10 11">
    <name type="scientific">Methylocucumis oryzae</name>
    <dbReference type="NCBI Taxonomy" id="1632867"/>
    <lineage>
        <taxon>Bacteria</taxon>
        <taxon>Pseudomonadati</taxon>
        <taxon>Pseudomonadota</taxon>
        <taxon>Gammaproteobacteria</taxon>
        <taxon>Methylococcales</taxon>
        <taxon>Methylococcaceae</taxon>
        <taxon>Methylocucumis</taxon>
    </lineage>
</organism>
<dbReference type="InterPro" id="IPR022380">
    <property type="entry name" value="Glu-Q_tRNA(Asp)_Synthase"/>
</dbReference>
<dbReference type="GO" id="GO:0008270">
    <property type="term" value="F:zinc ion binding"/>
    <property type="evidence" value="ECO:0007669"/>
    <property type="project" value="UniProtKB-UniRule"/>
</dbReference>
<dbReference type="Gene3D" id="3.40.50.620">
    <property type="entry name" value="HUPs"/>
    <property type="match status" value="1"/>
</dbReference>
<dbReference type="GO" id="GO:0004818">
    <property type="term" value="F:glutamate-tRNA ligase activity"/>
    <property type="evidence" value="ECO:0007669"/>
    <property type="project" value="TreeGrafter"/>
</dbReference>
<evidence type="ECO:0000313" key="11">
    <source>
        <dbReference type="Proteomes" id="UP000033684"/>
    </source>
</evidence>
<feature type="short sequence motif" description="'HIGH' region" evidence="7">
    <location>
        <begin position="12"/>
        <end position="22"/>
    </location>
</feature>
<dbReference type="EC" id="6.1.1.-" evidence="7"/>
<feature type="domain" description="Glutamyl/glutaminyl-tRNA synthetase class Ib catalytic" evidence="9">
    <location>
        <begin position="6"/>
        <end position="109"/>
    </location>
</feature>
<evidence type="ECO:0000256" key="7">
    <source>
        <dbReference type="HAMAP-Rule" id="MF_01428"/>
    </source>
</evidence>
<dbReference type="EMBL" id="LAJX01000112">
    <property type="protein sequence ID" value="KJV06407.1"/>
    <property type="molecule type" value="Genomic_DNA"/>
</dbReference>
<evidence type="ECO:0000256" key="1">
    <source>
        <dbReference type="ARBA" id="ARBA00022598"/>
    </source>
</evidence>
<dbReference type="RefSeq" id="WP_045779316.1">
    <property type="nucleotide sequence ID" value="NZ_LAJX01000112.1"/>
</dbReference>
<dbReference type="OrthoDB" id="9807503at2"/>
<feature type="domain" description="Glutamyl/glutaminyl-tRNA synthetase class Ib catalytic" evidence="9">
    <location>
        <begin position="124"/>
        <end position="241"/>
    </location>
</feature>
<dbReference type="NCBIfam" id="TIGR03838">
    <property type="entry name" value="queuosine_YadB"/>
    <property type="match status" value="1"/>
</dbReference>
<accession>A0A0F3IIB2</accession>
<dbReference type="NCBIfam" id="NF004314">
    <property type="entry name" value="PRK05710.1-3"/>
    <property type="match status" value="1"/>
</dbReference>
<dbReference type="Proteomes" id="UP000033684">
    <property type="component" value="Unassembled WGS sequence"/>
</dbReference>
<name>A0A0F3IIB2_9GAMM</name>
<feature type="binding site" evidence="7">
    <location>
        <position position="103"/>
    </location>
    <ligand>
        <name>Zn(2+)</name>
        <dbReference type="ChEBI" id="CHEBI:29105"/>
    </ligand>
</feature>
<dbReference type="GO" id="GO:0006400">
    <property type="term" value="P:tRNA modification"/>
    <property type="evidence" value="ECO:0007669"/>
    <property type="project" value="InterPro"/>
</dbReference>
<protein>
    <recommendedName>
        <fullName evidence="7">Glutamyl-Q tRNA(Asp) synthetase</fullName>
        <shortName evidence="7">Glu-Q-RSs</shortName>
        <ecNumber evidence="7">6.1.1.-</ecNumber>
    </recommendedName>
</protein>
<keyword evidence="1 7" id="KW-0436">Ligase</keyword>
<feature type="binding site" evidence="7">
    <location>
        <position position="45"/>
    </location>
    <ligand>
        <name>L-glutamate</name>
        <dbReference type="ChEBI" id="CHEBI:29985"/>
    </ligand>
</feature>
<dbReference type="GO" id="GO:0006424">
    <property type="term" value="P:glutamyl-tRNA aminoacylation"/>
    <property type="evidence" value="ECO:0007669"/>
    <property type="project" value="InterPro"/>
</dbReference>
<evidence type="ECO:0000256" key="6">
    <source>
        <dbReference type="ARBA" id="ARBA00023146"/>
    </source>
</evidence>
<sequence>MPESRVIGRFAPSPTGPLHLGSLLTALAGFLEARSQQGLWLLRFDDLDTPRNQPGAVDAILTTLDTFGLHWDLNVVYQSQHLPDYHDYLSQLANNEQVYRCRCSRKTLNSAIYPGTCRAQTILASEAHAIRIKTNPQVICFTDALQGVIAHDIRAQHGDFILKRKDNIFAYQFAVVIDDALAGVNQVVRGCDLLLETPKQLYLQQLLGLATPRYMHVPVIVDANGQKLSKQSYAAAVDTHNPAQTLYDLLILLKQQPPKKLSLATVNEILTWAITHWQTTPLSAITQLNALSGRT</sequence>
<feature type="binding site" evidence="7">
    <location>
        <position position="101"/>
    </location>
    <ligand>
        <name>Zn(2+)</name>
        <dbReference type="ChEBI" id="CHEBI:29105"/>
    </ligand>
</feature>
<dbReference type="PANTHER" id="PTHR43311">
    <property type="entry name" value="GLUTAMATE--TRNA LIGASE"/>
    <property type="match status" value="1"/>
</dbReference>
<comment type="caution">
    <text evidence="10">The sequence shown here is derived from an EMBL/GenBank/DDBJ whole genome shotgun (WGS) entry which is preliminary data.</text>
</comment>
<feature type="binding site" evidence="7">
    <location>
        <begin position="9"/>
        <end position="13"/>
    </location>
    <ligand>
        <name>L-glutamate</name>
        <dbReference type="ChEBI" id="CHEBI:29985"/>
    </ligand>
</feature>
<feature type="binding site" evidence="7">
    <location>
        <position position="230"/>
    </location>
    <ligand>
        <name>ATP</name>
        <dbReference type="ChEBI" id="CHEBI:30616"/>
    </ligand>
</feature>
<dbReference type="FunFam" id="3.40.50.620:FF:000093">
    <property type="entry name" value="Glutamyl-Q tRNA(Asp) synthetase"/>
    <property type="match status" value="1"/>
</dbReference>
<feature type="binding site" evidence="7">
    <location>
        <position position="113"/>
    </location>
    <ligand>
        <name>Zn(2+)</name>
        <dbReference type="ChEBI" id="CHEBI:29105"/>
    </ligand>
</feature>
<evidence type="ECO:0000256" key="4">
    <source>
        <dbReference type="ARBA" id="ARBA00022833"/>
    </source>
</evidence>
<comment type="function">
    <text evidence="7">Catalyzes the tRNA-independent activation of glutamate in presence of ATP and the subsequent transfer of glutamate onto a tRNA(Asp). Glutamate is transferred on the 2-amino-5-(4,5-dihydroxy-2-cyclopenten-1-yl) moiety of the queuosine in the wobble position of the QUC anticodon.</text>
</comment>
<feature type="short sequence motif" description="'KMSKS' region" evidence="7">
    <location>
        <begin position="227"/>
        <end position="231"/>
    </location>
</feature>
<dbReference type="HAMAP" id="MF_01428">
    <property type="entry name" value="Glu_Q_tRNA_synth"/>
    <property type="match status" value="1"/>
</dbReference>
<dbReference type="Pfam" id="PF00749">
    <property type="entry name" value="tRNA-synt_1c"/>
    <property type="match status" value="2"/>
</dbReference>